<dbReference type="CDD" id="cd16320">
    <property type="entry name" value="MraZ_N"/>
    <property type="match status" value="1"/>
</dbReference>
<comment type="caution">
    <text evidence="9">The sequence shown here is derived from an EMBL/GenBank/DDBJ whole genome shotgun (WGS) entry which is preliminary data.</text>
</comment>
<dbReference type="SUPFAM" id="SSF89447">
    <property type="entry name" value="AbrB/MazE/MraZ-like"/>
    <property type="match status" value="1"/>
</dbReference>
<dbReference type="InterPro" id="IPR038619">
    <property type="entry name" value="MraZ_sf"/>
</dbReference>
<evidence type="ECO:0000256" key="1">
    <source>
        <dbReference type="ARBA" id="ARBA00013860"/>
    </source>
</evidence>
<dbReference type="Pfam" id="PF02381">
    <property type="entry name" value="MraZ"/>
    <property type="match status" value="2"/>
</dbReference>
<dbReference type="GO" id="GO:0000976">
    <property type="term" value="F:transcription cis-regulatory region binding"/>
    <property type="evidence" value="ECO:0007669"/>
    <property type="project" value="TreeGrafter"/>
</dbReference>
<evidence type="ECO:0000259" key="8">
    <source>
        <dbReference type="PROSITE" id="PS51740"/>
    </source>
</evidence>
<dbReference type="InterPro" id="IPR035644">
    <property type="entry name" value="MraZ_C"/>
</dbReference>
<keyword evidence="6 7" id="KW-0804">Transcription</keyword>
<name>A0A139BP99_9PROT</name>
<keyword evidence="4 7" id="KW-0805">Transcription regulation</keyword>
<gene>
    <name evidence="7" type="primary">mraZ</name>
    <name evidence="9" type="ORF">AWT59_3049</name>
</gene>
<dbReference type="GO" id="GO:0009295">
    <property type="term" value="C:nucleoid"/>
    <property type="evidence" value="ECO:0007669"/>
    <property type="project" value="UniProtKB-SubCell"/>
</dbReference>
<dbReference type="GO" id="GO:0005737">
    <property type="term" value="C:cytoplasm"/>
    <property type="evidence" value="ECO:0007669"/>
    <property type="project" value="UniProtKB-UniRule"/>
</dbReference>
<proteinExistence type="inferred from homology"/>
<dbReference type="NCBIfam" id="TIGR00242">
    <property type="entry name" value="division/cell wall cluster transcriptional repressor MraZ"/>
    <property type="match status" value="1"/>
</dbReference>
<comment type="subunit">
    <text evidence="7">Forms oligomers.</text>
</comment>
<dbReference type="PROSITE" id="PS51740">
    <property type="entry name" value="SPOVT_ABRB"/>
    <property type="match status" value="2"/>
</dbReference>
<dbReference type="CDD" id="cd16321">
    <property type="entry name" value="MraZ_C"/>
    <property type="match status" value="1"/>
</dbReference>
<feature type="domain" description="SpoVT-AbrB" evidence="8">
    <location>
        <begin position="5"/>
        <end position="51"/>
    </location>
</feature>
<dbReference type="InterPro" id="IPR003444">
    <property type="entry name" value="MraZ"/>
</dbReference>
<keyword evidence="2 7" id="KW-0963">Cytoplasm</keyword>
<evidence type="ECO:0000256" key="5">
    <source>
        <dbReference type="ARBA" id="ARBA00023125"/>
    </source>
</evidence>
<evidence type="ECO:0000256" key="7">
    <source>
        <dbReference type="HAMAP-Rule" id="MF_01008"/>
    </source>
</evidence>
<dbReference type="AlphaFoldDB" id="A0A139BP99"/>
<dbReference type="GO" id="GO:0003700">
    <property type="term" value="F:DNA-binding transcription factor activity"/>
    <property type="evidence" value="ECO:0007669"/>
    <property type="project" value="UniProtKB-UniRule"/>
</dbReference>
<accession>A0A139BP99</accession>
<dbReference type="InterPro" id="IPR037914">
    <property type="entry name" value="SpoVT-AbrB_sf"/>
</dbReference>
<dbReference type="PATRIC" id="fig|1796491.3.peg.3351"/>
<protein>
    <recommendedName>
        <fullName evidence="1 7">Transcriptional regulator MraZ</fullName>
    </recommendedName>
</protein>
<organism evidence="9 10">
    <name type="scientific">Candidatus Gallionella acididurans</name>
    <dbReference type="NCBI Taxonomy" id="1796491"/>
    <lineage>
        <taxon>Bacteria</taxon>
        <taxon>Pseudomonadati</taxon>
        <taxon>Pseudomonadota</taxon>
        <taxon>Betaproteobacteria</taxon>
        <taxon>Nitrosomonadales</taxon>
        <taxon>Gallionellaceae</taxon>
        <taxon>Gallionella</taxon>
    </lineage>
</organism>
<dbReference type="InterPro" id="IPR007159">
    <property type="entry name" value="SpoVT-AbrB_dom"/>
</dbReference>
<dbReference type="PANTHER" id="PTHR34701">
    <property type="entry name" value="TRANSCRIPTIONAL REGULATOR MRAZ"/>
    <property type="match status" value="1"/>
</dbReference>
<dbReference type="InterPro" id="IPR035642">
    <property type="entry name" value="MraZ_N"/>
</dbReference>
<reference evidence="9 10" key="2">
    <citation type="submission" date="2016-03" db="EMBL/GenBank/DDBJ databases">
        <title>New uncultured bacterium of the family Gallionellaceae from acid mine drainage: description and reconstruction of genome based on metagenomic analysis of microbial community.</title>
        <authorList>
            <person name="Kadnikov V."/>
            <person name="Ivasenko D."/>
            <person name="Beletsky A."/>
            <person name="Mardanov A."/>
            <person name="Danilova E."/>
            <person name="Pimenov N."/>
            <person name="Karnachuk O."/>
            <person name="Ravin N."/>
        </authorList>
    </citation>
    <scope>NUCLEOTIDE SEQUENCE [LARGE SCALE GENOMIC DNA]</scope>
    <source>
        <strain evidence="9">ShG14-8</strain>
    </source>
</reference>
<dbReference type="HAMAP" id="MF_01008">
    <property type="entry name" value="MraZ"/>
    <property type="match status" value="1"/>
</dbReference>
<feature type="domain" description="SpoVT-AbrB" evidence="8">
    <location>
        <begin position="80"/>
        <end position="123"/>
    </location>
</feature>
<evidence type="ECO:0000256" key="3">
    <source>
        <dbReference type="ARBA" id="ARBA00022737"/>
    </source>
</evidence>
<evidence type="ECO:0000256" key="4">
    <source>
        <dbReference type="ARBA" id="ARBA00023015"/>
    </source>
</evidence>
<dbReference type="PANTHER" id="PTHR34701:SF1">
    <property type="entry name" value="TRANSCRIPTIONAL REGULATOR MRAZ"/>
    <property type="match status" value="1"/>
</dbReference>
<comment type="subcellular location">
    <subcellularLocation>
        <location evidence="7">Cytoplasm</location>
        <location evidence="7">Nucleoid</location>
    </subcellularLocation>
</comment>
<evidence type="ECO:0000313" key="10">
    <source>
        <dbReference type="Proteomes" id="UP000070578"/>
    </source>
</evidence>
<dbReference type="InterPro" id="IPR020603">
    <property type="entry name" value="MraZ_dom"/>
</dbReference>
<keyword evidence="3" id="KW-0677">Repeat</keyword>
<evidence type="ECO:0000313" key="9">
    <source>
        <dbReference type="EMBL" id="KXS30827.1"/>
    </source>
</evidence>
<dbReference type="Gene3D" id="3.40.1550.20">
    <property type="entry name" value="Transcriptional regulator MraZ domain"/>
    <property type="match status" value="1"/>
</dbReference>
<comment type="similarity">
    <text evidence="7">Belongs to the MraZ family.</text>
</comment>
<keyword evidence="5 7" id="KW-0238">DNA-binding</keyword>
<evidence type="ECO:0000256" key="6">
    <source>
        <dbReference type="ARBA" id="ARBA00023163"/>
    </source>
</evidence>
<dbReference type="GO" id="GO:2000143">
    <property type="term" value="P:negative regulation of DNA-templated transcription initiation"/>
    <property type="evidence" value="ECO:0007669"/>
    <property type="project" value="TreeGrafter"/>
</dbReference>
<dbReference type="Proteomes" id="UP000070578">
    <property type="component" value="Unassembled WGS sequence"/>
</dbReference>
<dbReference type="EMBL" id="LSLI01000136">
    <property type="protein sequence ID" value="KXS30827.1"/>
    <property type="molecule type" value="Genomic_DNA"/>
</dbReference>
<reference evidence="9 10" key="1">
    <citation type="submission" date="2016-02" db="EMBL/GenBank/DDBJ databases">
        <authorList>
            <person name="Wen L."/>
            <person name="He K."/>
            <person name="Yang H."/>
        </authorList>
    </citation>
    <scope>NUCLEOTIDE SEQUENCE [LARGE SCALE GENOMIC DNA]</scope>
    <source>
        <strain evidence="9">ShG14-8</strain>
    </source>
</reference>
<evidence type="ECO:0000256" key="2">
    <source>
        <dbReference type="ARBA" id="ARBA00022490"/>
    </source>
</evidence>
<sequence>MFQGAAQLNLDSKGRLAIPARHRDMLLSGCAGNLVLTADADGCLLMYPQPEWQPIREKLLKLSALNPKIRALQRRLIGYAEDVLMDGAGRVLISPSLRNYAMLDKRVMLVGQGNKFELWDEAKWQAQQEASLTFMDGDLPAELDGFSL</sequence>